<organism evidence="3 4">
    <name type="scientific">Ooceraea biroi</name>
    <name type="common">Clonal raider ant</name>
    <name type="synonym">Cerapachys biroi</name>
    <dbReference type="NCBI Taxonomy" id="2015173"/>
    <lineage>
        <taxon>Eukaryota</taxon>
        <taxon>Metazoa</taxon>
        <taxon>Ecdysozoa</taxon>
        <taxon>Arthropoda</taxon>
        <taxon>Hexapoda</taxon>
        <taxon>Insecta</taxon>
        <taxon>Pterygota</taxon>
        <taxon>Neoptera</taxon>
        <taxon>Endopterygota</taxon>
        <taxon>Hymenoptera</taxon>
        <taxon>Apocrita</taxon>
        <taxon>Aculeata</taxon>
        <taxon>Formicoidea</taxon>
        <taxon>Formicidae</taxon>
        <taxon>Dorylinae</taxon>
        <taxon>Ooceraea</taxon>
    </lineage>
</organism>
<dbReference type="EMBL" id="KK107388">
    <property type="protein sequence ID" value="EZA51500.1"/>
    <property type="molecule type" value="Genomic_DNA"/>
</dbReference>
<evidence type="ECO:0000313" key="4">
    <source>
        <dbReference type="Proteomes" id="UP000053097"/>
    </source>
</evidence>
<keyword evidence="2" id="KW-0472">Membrane</keyword>
<dbReference type="AlphaFoldDB" id="A0A026W606"/>
<gene>
    <name evidence="3" type="ORF">X777_09844</name>
</gene>
<feature type="region of interest" description="Disordered" evidence="1">
    <location>
        <begin position="32"/>
        <end position="78"/>
    </location>
</feature>
<accession>A0A026W606</accession>
<name>A0A026W606_OOCBI</name>
<sequence length="196" mass="22241">MRECQACARNIVTYLSNVKVIIEEEKLRRLSETGEVTTKKESKKKKKRNAEKESKTSGGKIESQTQNTGNSRNNDDNNARLAELSSNVCARKSDKATGTGLCRSLTCLVLWFFVISSLLTLALMSLSWRYEKQTDTFLQNAQSLSGLPLKHYHKHITDYLQYVTKITTVQVKSLVDVVNGFYETQFQSNTNAEKEM</sequence>
<keyword evidence="4" id="KW-1185">Reference proteome</keyword>
<feature type="transmembrane region" description="Helical" evidence="2">
    <location>
        <begin position="108"/>
        <end position="128"/>
    </location>
</feature>
<feature type="compositionally biased region" description="Polar residues" evidence="1">
    <location>
        <begin position="62"/>
        <end position="72"/>
    </location>
</feature>
<dbReference type="Proteomes" id="UP000053097">
    <property type="component" value="Unassembled WGS sequence"/>
</dbReference>
<dbReference type="STRING" id="2015173.A0A026W606"/>
<proteinExistence type="predicted"/>
<protein>
    <submittedName>
        <fullName evidence="3">Uncharacterized protein</fullName>
    </submittedName>
</protein>
<evidence type="ECO:0000313" key="3">
    <source>
        <dbReference type="EMBL" id="EZA51500.1"/>
    </source>
</evidence>
<evidence type="ECO:0000256" key="1">
    <source>
        <dbReference type="SAM" id="MobiDB-lite"/>
    </source>
</evidence>
<reference evidence="3 4" key="1">
    <citation type="journal article" date="2014" name="Curr. Biol.">
        <title>The genome of the clonal raider ant Cerapachys biroi.</title>
        <authorList>
            <person name="Oxley P.R."/>
            <person name="Ji L."/>
            <person name="Fetter-Pruneda I."/>
            <person name="McKenzie S.K."/>
            <person name="Li C."/>
            <person name="Hu H."/>
            <person name="Zhang G."/>
            <person name="Kronauer D.J."/>
        </authorList>
    </citation>
    <scope>NUCLEOTIDE SEQUENCE [LARGE SCALE GENOMIC DNA]</scope>
</reference>
<evidence type="ECO:0000256" key="2">
    <source>
        <dbReference type="SAM" id="Phobius"/>
    </source>
</evidence>
<keyword evidence="2" id="KW-0812">Transmembrane</keyword>
<keyword evidence="2" id="KW-1133">Transmembrane helix</keyword>
<dbReference type="OrthoDB" id="1394818at2759"/>